<evidence type="ECO:0000313" key="2">
    <source>
        <dbReference type="Proteomes" id="UP000481861"/>
    </source>
</evidence>
<dbReference type="EMBL" id="JAADJZ010000005">
    <property type="protein sequence ID" value="KAF2875209.1"/>
    <property type="molecule type" value="Genomic_DNA"/>
</dbReference>
<dbReference type="SUPFAM" id="SSF81383">
    <property type="entry name" value="F-box domain"/>
    <property type="match status" value="1"/>
</dbReference>
<dbReference type="Gene3D" id="1.20.1280.50">
    <property type="match status" value="1"/>
</dbReference>
<dbReference type="InterPro" id="IPR036047">
    <property type="entry name" value="F-box-like_dom_sf"/>
</dbReference>
<sequence>MAHVTDLSGELLLQIFSYSKRDLRSLLKFAPVCRLFSRVARTLIFRDVPISASDPHGLHLLERSFAENPDLKALFFFRLFGMDFPSPNQLQTDKGQRQVHGRMGPKYDFVFQFPDHKSRKFPQLKKVGFWE</sequence>
<protein>
    <submittedName>
        <fullName evidence="1">Uncharacterized protein</fullName>
    </submittedName>
</protein>
<dbReference type="AlphaFoldDB" id="A0A7C8IB69"/>
<reference evidence="1 2" key="1">
    <citation type="submission" date="2020-01" db="EMBL/GenBank/DDBJ databases">
        <authorList>
            <consortium name="DOE Joint Genome Institute"/>
            <person name="Haridas S."/>
            <person name="Albert R."/>
            <person name="Binder M."/>
            <person name="Bloem J."/>
            <person name="Labutti K."/>
            <person name="Salamov A."/>
            <person name="Andreopoulos B."/>
            <person name="Baker S.E."/>
            <person name="Barry K."/>
            <person name="Bills G."/>
            <person name="Bluhm B.H."/>
            <person name="Cannon C."/>
            <person name="Castanera R."/>
            <person name="Culley D.E."/>
            <person name="Daum C."/>
            <person name="Ezra D."/>
            <person name="Gonzalez J.B."/>
            <person name="Henrissat B."/>
            <person name="Kuo A."/>
            <person name="Liang C."/>
            <person name="Lipzen A."/>
            <person name="Lutzoni F."/>
            <person name="Magnuson J."/>
            <person name="Mondo S."/>
            <person name="Nolan M."/>
            <person name="Ohm R."/>
            <person name="Pangilinan J."/>
            <person name="Park H.-J.H."/>
            <person name="Ramirez L."/>
            <person name="Alfaro M."/>
            <person name="Sun H."/>
            <person name="Tritt A."/>
            <person name="Yoshinaga Y."/>
            <person name="Zwiers L.-H.L."/>
            <person name="Turgeon B.G."/>
            <person name="Goodwin S.B."/>
            <person name="Spatafora J.W."/>
            <person name="Crous P.W."/>
            <person name="Grigoriev I.V."/>
        </authorList>
    </citation>
    <scope>NUCLEOTIDE SEQUENCE [LARGE SCALE GENOMIC DNA]</scope>
    <source>
        <strain evidence="1 2">CBS 611.86</strain>
    </source>
</reference>
<name>A0A7C8IB69_9PLEO</name>
<keyword evidence="2" id="KW-1185">Reference proteome</keyword>
<accession>A0A7C8IB69</accession>
<evidence type="ECO:0000313" key="1">
    <source>
        <dbReference type="EMBL" id="KAF2875209.1"/>
    </source>
</evidence>
<comment type="caution">
    <text evidence="1">The sequence shown here is derived from an EMBL/GenBank/DDBJ whole genome shotgun (WGS) entry which is preliminary data.</text>
</comment>
<dbReference type="Proteomes" id="UP000481861">
    <property type="component" value="Unassembled WGS sequence"/>
</dbReference>
<organism evidence="1 2">
    <name type="scientific">Massariosphaeria phaeospora</name>
    <dbReference type="NCBI Taxonomy" id="100035"/>
    <lineage>
        <taxon>Eukaryota</taxon>
        <taxon>Fungi</taxon>
        <taxon>Dikarya</taxon>
        <taxon>Ascomycota</taxon>
        <taxon>Pezizomycotina</taxon>
        <taxon>Dothideomycetes</taxon>
        <taxon>Pleosporomycetidae</taxon>
        <taxon>Pleosporales</taxon>
        <taxon>Pleosporales incertae sedis</taxon>
        <taxon>Massariosphaeria</taxon>
    </lineage>
</organism>
<gene>
    <name evidence="1" type="ORF">BDV95DRAFT_603970</name>
</gene>
<proteinExistence type="predicted"/>